<keyword evidence="3" id="KW-1185">Reference proteome</keyword>
<organism evidence="2 3">
    <name type="scientific">Marchantia polymorpha subsp. ruderalis</name>
    <dbReference type="NCBI Taxonomy" id="1480154"/>
    <lineage>
        <taxon>Eukaryota</taxon>
        <taxon>Viridiplantae</taxon>
        <taxon>Streptophyta</taxon>
        <taxon>Embryophyta</taxon>
        <taxon>Marchantiophyta</taxon>
        <taxon>Marchantiopsida</taxon>
        <taxon>Marchantiidae</taxon>
        <taxon>Marchantiales</taxon>
        <taxon>Marchantiaceae</taxon>
        <taxon>Marchantia</taxon>
    </lineage>
</organism>
<comment type="caution">
    <text evidence="2">The sequence shown here is derived from an EMBL/GenBank/DDBJ whole genome shotgun (WGS) entry which is preliminary data.</text>
</comment>
<sequence length="174" mass="18018">MLGSRKSESGKVGSSSSSRRRTGPRTGPECFSDPRPLASHPTQQQQQQPSAAKELNEREGKARPGRPNPTGDKSMGRAGAFALYMDSCLASLSSVRLAWLGLAPESWGPADANPKSSEQPFGLGLGLVALQCVLGSAPSEARPTVAAAVALLGTEALMRLIVPSTDVEASHGGP</sequence>
<dbReference type="Proteomes" id="UP000077202">
    <property type="component" value="Unassembled WGS sequence"/>
</dbReference>
<evidence type="ECO:0000313" key="2">
    <source>
        <dbReference type="EMBL" id="OAE29711.1"/>
    </source>
</evidence>
<protein>
    <submittedName>
        <fullName evidence="2">Uncharacterized protein</fullName>
    </submittedName>
</protein>
<dbReference type="EMBL" id="LVLJ01001430">
    <property type="protein sequence ID" value="OAE29711.1"/>
    <property type="molecule type" value="Genomic_DNA"/>
</dbReference>
<evidence type="ECO:0000313" key="3">
    <source>
        <dbReference type="Proteomes" id="UP000077202"/>
    </source>
</evidence>
<dbReference type="AlphaFoldDB" id="A0A176WAS8"/>
<accession>A0A176WAS8</accession>
<reference evidence="2" key="1">
    <citation type="submission" date="2016-03" db="EMBL/GenBank/DDBJ databases">
        <title>Mechanisms controlling the formation of the plant cell surface in tip-growing cells are functionally conserved among land plants.</title>
        <authorList>
            <person name="Honkanen S."/>
            <person name="Jones V.A."/>
            <person name="Morieri G."/>
            <person name="Champion C."/>
            <person name="Hetherington A.J."/>
            <person name="Kelly S."/>
            <person name="Saint-Marcoux D."/>
            <person name="Proust H."/>
            <person name="Prescott H."/>
            <person name="Dolan L."/>
        </authorList>
    </citation>
    <scope>NUCLEOTIDE SEQUENCE [LARGE SCALE GENOMIC DNA]</scope>
    <source>
        <tissue evidence="2">Whole gametophyte</tissue>
    </source>
</reference>
<proteinExistence type="predicted"/>
<gene>
    <name evidence="2" type="ORF">AXG93_3884s1060</name>
</gene>
<feature type="region of interest" description="Disordered" evidence="1">
    <location>
        <begin position="1"/>
        <end position="76"/>
    </location>
</feature>
<name>A0A176WAS8_MARPO</name>
<evidence type="ECO:0000256" key="1">
    <source>
        <dbReference type="SAM" id="MobiDB-lite"/>
    </source>
</evidence>